<dbReference type="Proteomes" id="UP000748531">
    <property type="component" value="Unassembled WGS sequence"/>
</dbReference>
<proteinExistence type="predicted"/>
<name>A0A8J4WE13_9TREM</name>
<keyword evidence="2" id="KW-1185">Reference proteome</keyword>
<evidence type="ECO:0000313" key="1">
    <source>
        <dbReference type="EMBL" id="KAF5396624.1"/>
    </source>
</evidence>
<protein>
    <submittedName>
        <fullName evidence="1">Uncharacterized protein</fullName>
    </submittedName>
</protein>
<evidence type="ECO:0000313" key="2">
    <source>
        <dbReference type="Proteomes" id="UP000748531"/>
    </source>
</evidence>
<dbReference type="EMBL" id="LUCH01007720">
    <property type="protein sequence ID" value="KAF5396624.1"/>
    <property type="molecule type" value="Genomic_DNA"/>
</dbReference>
<dbReference type="AlphaFoldDB" id="A0A8J4WE13"/>
<reference evidence="1" key="1">
    <citation type="submission" date="2019-05" db="EMBL/GenBank/DDBJ databases">
        <title>Annotation for the trematode Paragonimus heterotremus.</title>
        <authorList>
            <person name="Choi Y.-J."/>
        </authorList>
    </citation>
    <scope>NUCLEOTIDE SEQUENCE</scope>
    <source>
        <strain evidence="1">LC</strain>
    </source>
</reference>
<gene>
    <name evidence="1" type="ORF">PHET_10239</name>
</gene>
<organism evidence="1 2">
    <name type="scientific">Paragonimus heterotremus</name>
    <dbReference type="NCBI Taxonomy" id="100268"/>
    <lineage>
        <taxon>Eukaryota</taxon>
        <taxon>Metazoa</taxon>
        <taxon>Spiralia</taxon>
        <taxon>Lophotrochozoa</taxon>
        <taxon>Platyhelminthes</taxon>
        <taxon>Trematoda</taxon>
        <taxon>Digenea</taxon>
        <taxon>Plagiorchiida</taxon>
        <taxon>Troglotremata</taxon>
        <taxon>Troglotrematidae</taxon>
        <taxon>Paragonimus</taxon>
    </lineage>
</organism>
<comment type="caution">
    <text evidence="1">The sequence shown here is derived from an EMBL/GenBank/DDBJ whole genome shotgun (WGS) entry which is preliminary data.</text>
</comment>
<sequence>MDRLVAVGQMSTGMRRCTLQCAHSQLSVVDREHHPKTRMPWRINRVCQMQ</sequence>
<accession>A0A8J4WE13</accession>